<dbReference type="EMBL" id="WNKX01000017">
    <property type="protein sequence ID" value="MTW12961.1"/>
    <property type="molecule type" value="Genomic_DNA"/>
</dbReference>
<dbReference type="Pfam" id="PF02021">
    <property type="entry name" value="UPF0102"/>
    <property type="match status" value="1"/>
</dbReference>
<comment type="similarity">
    <text evidence="1 2">Belongs to the UPF0102 family.</text>
</comment>
<dbReference type="InterPro" id="IPR011856">
    <property type="entry name" value="tRNA_endonuc-like_dom_sf"/>
</dbReference>
<dbReference type="OrthoDB" id="9794876at2"/>
<protein>
    <recommendedName>
        <fullName evidence="2">UPF0102 protein GM658_20345</fullName>
    </recommendedName>
</protein>
<gene>
    <name evidence="3" type="ORF">GM658_20345</name>
</gene>
<dbReference type="Proteomes" id="UP000472320">
    <property type="component" value="Unassembled WGS sequence"/>
</dbReference>
<evidence type="ECO:0000256" key="2">
    <source>
        <dbReference type="HAMAP-Rule" id="MF_00048"/>
    </source>
</evidence>
<dbReference type="AlphaFoldDB" id="A0A6L6QLB2"/>
<evidence type="ECO:0000313" key="3">
    <source>
        <dbReference type="EMBL" id="MTW12961.1"/>
    </source>
</evidence>
<name>A0A6L6QLB2_9BURK</name>
<proteinExistence type="inferred from homology"/>
<dbReference type="PANTHER" id="PTHR34039">
    <property type="entry name" value="UPF0102 PROTEIN YRAN"/>
    <property type="match status" value="1"/>
</dbReference>
<dbReference type="InterPro" id="IPR011335">
    <property type="entry name" value="Restrct_endonuc-II-like"/>
</dbReference>
<dbReference type="Gene3D" id="3.40.1350.10">
    <property type="match status" value="1"/>
</dbReference>
<evidence type="ECO:0000256" key="1">
    <source>
        <dbReference type="ARBA" id="ARBA00006738"/>
    </source>
</evidence>
<dbReference type="SUPFAM" id="SSF52980">
    <property type="entry name" value="Restriction endonuclease-like"/>
    <property type="match status" value="1"/>
</dbReference>
<dbReference type="NCBIfam" id="NF009150">
    <property type="entry name" value="PRK12497.1-3"/>
    <property type="match status" value="1"/>
</dbReference>
<keyword evidence="4" id="KW-1185">Reference proteome</keyword>
<comment type="caution">
    <text evidence="3">The sequence shown here is derived from an EMBL/GenBank/DDBJ whole genome shotgun (WGS) entry which is preliminary data.</text>
</comment>
<organism evidence="3 4">
    <name type="scientific">Massilia eburnea</name>
    <dbReference type="NCBI Taxonomy" id="1776165"/>
    <lineage>
        <taxon>Bacteria</taxon>
        <taxon>Pseudomonadati</taxon>
        <taxon>Pseudomonadota</taxon>
        <taxon>Betaproteobacteria</taxon>
        <taxon>Burkholderiales</taxon>
        <taxon>Oxalobacteraceae</taxon>
        <taxon>Telluria group</taxon>
        <taxon>Massilia</taxon>
    </lineage>
</organism>
<sequence length="118" mass="13587">MPRTELQEIGQDGEDRALDYLQQQGLRLVERNFLCKVGELDLVMREGERLVFIEVRERNSPLYGGAAASISPAKQRRIVRAAKFYLLRFTKMPPCRIDVVTIDGGHINWLRDAIIDQM</sequence>
<accession>A0A6L6QLB2</accession>
<dbReference type="InterPro" id="IPR003509">
    <property type="entry name" value="UPF0102_YraN-like"/>
</dbReference>
<dbReference type="GO" id="GO:0003676">
    <property type="term" value="F:nucleic acid binding"/>
    <property type="evidence" value="ECO:0007669"/>
    <property type="project" value="InterPro"/>
</dbReference>
<dbReference type="RefSeq" id="WP_155455887.1">
    <property type="nucleotide sequence ID" value="NZ_WNKX01000017.1"/>
</dbReference>
<dbReference type="PANTHER" id="PTHR34039:SF1">
    <property type="entry name" value="UPF0102 PROTEIN YRAN"/>
    <property type="match status" value="1"/>
</dbReference>
<dbReference type="CDD" id="cd20736">
    <property type="entry name" value="PoNe_Nuclease"/>
    <property type="match status" value="1"/>
</dbReference>
<dbReference type="NCBIfam" id="TIGR00252">
    <property type="entry name" value="YraN family protein"/>
    <property type="match status" value="1"/>
</dbReference>
<dbReference type="HAMAP" id="MF_00048">
    <property type="entry name" value="UPF0102"/>
    <property type="match status" value="1"/>
</dbReference>
<reference evidence="3 4" key="1">
    <citation type="submission" date="2019-11" db="EMBL/GenBank/DDBJ databases">
        <title>Type strains purchased from KCTC, JCM and DSMZ.</title>
        <authorList>
            <person name="Lu H."/>
        </authorList>
    </citation>
    <scope>NUCLEOTIDE SEQUENCE [LARGE SCALE GENOMIC DNA]</scope>
    <source>
        <strain evidence="3 4">JCM 31587</strain>
    </source>
</reference>
<evidence type="ECO:0000313" key="4">
    <source>
        <dbReference type="Proteomes" id="UP000472320"/>
    </source>
</evidence>